<feature type="domain" description="Metallo-beta-lactamase" evidence="1">
    <location>
        <begin position="22"/>
        <end position="210"/>
    </location>
</feature>
<dbReference type="InterPro" id="IPR050855">
    <property type="entry name" value="NDM-1-like"/>
</dbReference>
<dbReference type="RefSeq" id="WP_267622663.1">
    <property type="nucleotide sequence ID" value="NZ_JAODIW010000006.1"/>
</dbReference>
<keyword evidence="3" id="KW-1185">Reference proteome</keyword>
<dbReference type="Proteomes" id="UP001595921">
    <property type="component" value="Unassembled WGS sequence"/>
</dbReference>
<dbReference type="SMART" id="SM00849">
    <property type="entry name" value="Lactamase_B"/>
    <property type="match status" value="1"/>
</dbReference>
<proteinExistence type="predicted"/>
<evidence type="ECO:0000313" key="3">
    <source>
        <dbReference type="Proteomes" id="UP001595921"/>
    </source>
</evidence>
<dbReference type="Gene3D" id="3.60.15.10">
    <property type="entry name" value="Ribonuclease Z/Hydroxyacylglutathione hydrolase-like"/>
    <property type="match status" value="1"/>
</dbReference>
<dbReference type="SUPFAM" id="SSF56281">
    <property type="entry name" value="Metallo-hydrolase/oxidoreductase"/>
    <property type="match status" value="1"/>
</dbReference>
<name>A0ABD5P983_9EURY</name>
<dbReference type="CDD" id="cd07721">
    <property type="entry name" value="yflN-like_MBL-fold"/>
    <property type="match status" value="1"/>
</dbReference>
<evidence type="ECO:0000259" key="1">
    <source>
        <dbReference type="SMART" id="SM00849"/>
    </source>
</evidence>
<reference evidence="2 3" key="1">
    <citation type="journal article" date="2019" name="Int. J. Syst. Evol. Microbiol.">
        <title>The Global Catalogue of Microorganisms (GCM) 10K type strain sequencing project: providing services to taxonomists for standard genome sequencing and annotation.</title>
        <authorList>
            <consortium name="The Broad Institute Genomics Platform"/>
            <consortium name="The Broad Institute Genome Sequencing Center for Infectious Disease"/>
            <person name="Wu L."/>
            <person name="Ma J."/>
        </authorList>
    </citation>
    <scope>NUCLEOTIDE SEQUENCE [LARGE SCALE GENOMIC DNA]</scope>
    <source>
        <strain evidence="2 3">CGMCC 1.12553</strain>
    </source>
</reference>
<dbReference type="PANTHER" id="PTHR42951">
    <property type="entry name" value="METALLO-BETA-LACTAMASE DOMAIN-CONTAINING"/>
    <property type="match status" value="1"/>
</dbReference>
<organism evidence="2 3">
    <name type="scientific">Halobium salinum</name>
    <dbReference type="NCBI Taxonomy" id="1364940"/>
    <lineage>
        <taxon>Archaea</taxon>
        <taxon>Methanobacteriati</taxon>
        <taxon>Methanobacteriota</taxon>
        <taxon>Stenosarchaea group</taxon>
        <taxon>Halobacteria</taxon>
        <taxon>Halobacteriales</taxon>
        <taxon>Haloferacaceae</taxon>
        <taxon>Halobium</taxon>
    </lineage>
</organism>
<sequence>MQVTDGVHVLPLEYDFDDRAMTIHPTVVETDRGLLLVDAGLPGARDRVEAHLDDAGFDLADVDLVLFTHQDSDHVDGFHDLVADAEGFDPLVVAHAAEAPAIDGREEPISKGGGGGERYEPVPVDLELVGDESVRTRAGPMRVVNTPGHTPGHVSLFFPDRDLLLAGDALTAEDGRLDAPVPHFTPDWEEARTSVRKLANFEIDRIVCYHGGVVDADAAEVRRVHEEMGAE</sequence>
<dbReference type="PANTHER" id="PTHR42951:SF15">
    <property type="entry name" value="METALLO-BETA-LACTAMASE SUPERFAMILY PROTEIN"/>
    <property type="match status" value="1"/>
</dbReference>
<accession>A0ABD5P983</accession>
<comment type="caution">
    <text evidence="2">The sequence shown here is derived from an EMBL/GenBank/DDBJ whole genome shotgun (WGS) entry which is preliminary data.</text>
</comment>
<evidence type="ECO:0000313" key="2">
    <source>
        <dbReference type="EMBL" id="MFC4357051.1"/>
    </source>
</evidence>
<dbReference type="InterPro" id="IPR036866">
    <property type="entry name" value="RibonucZ/Hydroxyglut_hydro"/>
</dbReference>
<dbReference type="EMBL" id="JBHSDS010000003">
    <property type="protein sequence ID" value="MFC4357051.1"/>
    <property type="molecule type" value="Genomic_DNA"/>
</dbReference>
<protein>
    <submittedName>
        <fullName evidence="2">MBL fold metallo-hydrolase</fullName>
    </submittedName>
</protein>
<dbReference type="AlphaFoldDB" id="A0ABD5P983"/>
<dbReference type="InterPro" id="IPR001279">
    <property type="entry name" value="Metallo-B-lactamas"/>
</dbReference>
<dbReference type="Pfam" id="PF00753">
    <property type="entry name" value="Lactamase_B"/>
    <property type="match status" value="1"/>
</dbReference>
<gene>
    <name evidence="2" type="ORF">ACFO0N_03700</name>
</gene>